<dbReference type="EMBL" id="JAMXLR010000062">
    <property type="protein sequence ID" value="MCO6045899.1"/>
    <property type="molecule type" value="Genomic_DNA"/>
</dbReference>
<dbReference type="PROSITE" id="PS50830">
    <property type="entry name" value="TNASE_3"/>
    <property type="match status" value="1"/>
</dbReference>
<feature type="domain" description="TNase-like" evidence="1">
    <location>
        <begin position="33"/>
        <end position="157"/>
    </location>
</feature>
<evidence type="ECO:0000313" key="3">
    <source>
        <dbReference type="Proteomes" id="UP001155241"/>
    </source>
</evidence>
<dbReference type="SUPFAM" id="SSF50199">
    <property type="entry name" value="Staphylococcal nuclease"/>
    <property type="match status" value="1"/>
</dbReference>
<dbReference type="AlphaFoldDB" id="A0A9X2JK55"/>
<organism evidence="2 3">
    <name type="scientific">Aeoliella straminimaris</name>
    <dbReference type="NCBI Taxonomy" id="2954799"/>
    <lineage>
        <taxon>Bacteria</taxon>
        <taxon>Pseudomonadati</taxon>
        <taxon>Planctomycetota</taxon>
        <taxon>Planctomycetia</taxon>
        <taxon>Pirellulales</taxon>
        <taxon>Lacipirellulaceae</taxon>
        <taxon>Aeoliella</taxon>
    </lineage>
</organism>
<dbReference type="RefSeq" id="WP_252854015.1">
    <property type="nucleotide sequence ID" value="NZ_JAMXLR010000062.1"/>
</dbReference>
<dbReference type="SMART" id="SM00318">
    <property type="entry name" value="SNc"/>
    <property type="match status" value="1"/>
</dbReference>
<dbReference type="InterPro" id="IPR016071">
    <property type="entry name" value="Staphylococal_nuclease_OB-fold"/>
</dbReference>
<keyword evidence="3" id="KW-1185">Reference proteome</keyword>
<dbReference type="Gene3D" id="2.40.50.90">
    <property type="match status" value="1"/>
</dbReference>
<comment type="caution">
    <text evidence="2">The sequence shown here is derived from an EMBL/GenBank/DDBJ whole genome shotgun (WGS) entry which is preliminary data.</text>
</comment>
<evidence type="ECO:0000259" key="1">
    <source>
        <dbReference type="PROSITE" id="PS50830"/>
    </source>
</evidence>
<gene>
    <name evidence="2" type="ORF">NG895_18520</name>
</gene>
<dbReference type="Proteomes" id="UP001155241">
    <property type="component" value="Unassembled WGS sequence"/>
</dbReference>
<evidence type="ECO:0000313" key="2">
    <source>
        <dbReference type="EMBL" id="MCO6045899.1"/>
    </source>
</evidence>
<name>A0A9X2JK55_9BACT</name>
<reference evidence="2" key="1">
    <citation type="submission" date="2022-06" db="EMBL/GenBank/DDBJ databases">
        <title>Aeoliella straminimaris, a novel planctomycete from sediments.</title>
        <authorList>
            <person name="Vitorino I.R."/>
            <person name="Lage O.M."/>
        </authorList>
    </citation>
    <scope>NUCLEOTIDE SEQUENCE</scope>
    <source>
        <strain evidence="2">ICT_H6.2</strain>
    </source>
</reference>
<proteinExistence type="predicted"/>
<sequence length="465" mass="52469">MDTIYRTVGTLLILLTLADATLAKPLTEDDLKPPEQVTVARVMSGDSFYIRTNSGSVPVRLLGVVAPRKEFDKRHFDESKKALGKLIANKELTIRQGVVVERGIKRRVVLAWLEEDLLNREVVASGHAWNQPLEFAAPELQAAFDEAQKAKRGFWSEPEPPLSPWKTEAFIEAFGVDSKRGKKPNISAQELFSYVKEYDIQYTEAVTLLEKARAYHDPHGQRHKLRAGQLHIRNIVSHPPEETAEERTMYDAQMAWAMPDRLYMKGTRKLRGEFEYALQKGKGWFSIQREANAKLRVDDNWVGTEPILQLLECLEAVLFQPSLIKVGEPAVGEWGLCFYGLVDDNAKEIAYLTVKPVTLREDSLVSTWFTPLTMAIDRQSGRLVGLSFLSGGSGQKKLMEFGPPPDAFVMRVEEEVVVAGMQLPKTIQVPPTPFQLLRSKVYLTNWKLGGVDEELFEKPKPEVPP</sequence>
<protein>
    <submittedName>
        <fullName evidence="2">Thermonuclease family protein</fullName>
    </submittedName>
</protein>
<dbReference type="InterPro" id="IPR035437">
    <property type="entry name" value="SNase_OB-fold_sf"/>
</dbReference>
<dbReference type="Pfam" id="PF00565">
    <property type="entry name" value="SNase"/>
    <property type="match status" value="1"/>
</dbReference>
<accession>A0A9X2JK55</accession>